<comment type="caution">
    <text evidence="2">The sequence shown here is derived from an EMBL/GenBank/DDBJ whole genome shotgun (WGS) entry which is preliminary data.</text>
</comment>
<accession>A0A8S3SJ83</accession>
<sequence>MGPVDKATQELKKFLEYLQAHKDLHKREWYAPKQQMTQTELTYYSAIFPSYRYCVKTRKQGRDAKIVYWKCTKIVSPGNINTADNLVTRLSRDQNHPPSHAYIKAKLFMSHLPEKAHSCLDPLPTLYDSEILQFRCREWDEDPKQIVEKIPTSTACKSSLYRQRNTELHRQTATRQNIDVQTEWRETLTGNNDQYDAGGKTQASQVKVP</sequence>
<protein>
    <submittedName>
        <fullName evidence="2">Uncharacterized protein</fullName>
    </submittedName>
</protein>
<keyword evidence="3" id="KW-1185">Reference proteome</keyword>
<dbReference type="EMBL" id="CAJPWZ010001703">
    <property type="protein sequence ID" value="CAG2221852.1"/>
    <property type="molecule type" value="Genomic_DNA"/>
</dbReference>
<proteinExistence type="predicted"/>
<reference evidence="2" key="1">
    <citation type="submission" date="2021-03" db="EMBL/GenBank/DDBJ databases">
        <authorList>
            <person name="Bekaert M."/>
        </authorList>
    </citation>
    <scope>NUCLEOTIDE SEQUENCE</scope>
</reference>
<dbReference type="OrthoDB" id="6093010at2759"/>
<gene>
    <name evidence="2" type="ORF">MEDL_35233</name>
</gene>
<organism evidence="2 3">
    <name type="scientific">Mytilus edulis</name>
    <name type="common">Blue mussel</name>
    <dbReference type="NCBI Taxonomy" id="6550"/>
    <lineage>
        <taxon>Eukaryota</taxon>
        <taxon>Metazoa</taxon>
        <taxon>Spiralia</taxon>
        <taxon>Lophotrochozoa</taxon>
        <taxon>Mollusca</taxon>
        <taxon>Bivalvia</taxon>
        <taxon>Autobranchia</taxon>
        <taxon>Pteriomorphia</taxon>
        <taxon>Mytilida</taxon>
        <taxon>Mytiloidea</taxon>
        <taxon>Mytilidae</taxon>
        <taxon>Mytilinae</taxon>
        <taxon>Mytilus</taxon>
    </lineage>
</organism>
<evidence type="ECO:0000313" key="3">
    <source>
        <dbReference type="Proteomes" id="UP000683360"/>
    </source>
</evidence>
<evidence type="ECO:0000313" key="2">
    <source>
        <dbReference type="EMBL" id="CAG2221852.1"/>
    </source>
</evidence>
<name>A0A8S3SJ83_MYTED</name>
<feature type="region of interest" description="Disordered" evidence="1">
    <location>
        <begin position="189"/>
        <end position="209"/>
    </location>
</feature>
<dbReference type="Proteomes" id="UP000683360">
    <property type="component" value="Unassembled WGS sequence"/>
</dbReference>
<dbReference type="AlphaFoldDB" id="A0A8S3SJ83"/>
<evidence type="ECO:0000256" key="1">
    <source>
        <dbReference type="SAM" id="MobiDB-lite"/>
    </source>
</evidence>